<comment type="caution">
    <text evidence="1">The sequence shown here is derived from an EMBL/GenBank/DDBJ whole genome shotgun (WGS) entry which is preliminary data.</text>
</comment>
<accession>A0A813V0I6</accession>
<evidence type="ECO:0000313" key="3">
    <source>
        <dbReference type="Proteomes" id="UP000663829"/>
    </source>
</evidence>
<keyword evidence="3" id="KW-1185">Reference proteome</keyword>
<reference evidence="1" key="1">
    <citation type="submission" date="2021-02" db="EMBL/GenBank/DDBJ databases">
        <authorList>
            <person name="Nowell W R."/>
        </authorList>
    </citation>
    <scope>NUCLEOTIDE SEQUENCE</scope>
</reference>
<evidence type="ECO:0000313" key="1">
    <source>
        <dbReference type="EMBL" id="CAF0835402.1"/>
    </source>
</evidence>
<dbReference type="Proteomes" id="UP000681722">
    <property type="component" value="Unassembled WGS sequence"/>
</dbReference>
<dbReference type="EMBL" id="CAJOBC010000759">
    <property type="protein sequence ID" value="CAF3622624.1"/>
    <property type="molecule type" value="Genomic_DNA"/>
</dbReference>
<gene>
    <name evidence="1" type="ORF">GPM918_LOCUS5278</name>
    <name evidence="2" type="ORF">SRO942_LOCUS5278</name>
</gene>
<organism evidence="1 3">
    <name type="scientific">Didymodactylos carnosus</name>
    <dbReference type="NCBI Taxonomy" id="1234261"/>
    <lineage>
        <taxon>Eukaryota</taxon>
        <taxon>Metazoa</taxon>
        <taxon>Spiralia</taxon>
        <taxon>Gnathifera</taxon>
        <taxon>Rotifera</taxon>
        <taxon>Eurotatoria</taxon>
        <taxon>Bdelloidea</taxon>
        <taxon>Philodinida</taxon>
        <taxon>Philodinidae</taxon>
        <taxon>Didymodactylos</taxon>
    </lineage>
</organism>
<dbReference type="Proteomes" id="UP000663829">
    <property type="component" value="Unassembled WGS sequence"/>
</dbReference>
<dbReference type="EMBL" id="CAJNOQ010000759">
    <property type="protein sequence ID" value="CAF0835402.1"/>
    <property type="molecule type" value="Genomic_DNA"/>
</dbReference>
<name>A0A813V0I6_9BILA</name>
<protein>
    <submittedName>
        <fullName evidence="1">Uncharacterized protein</fullName>
    </submittedName>
</protein>
<dbReference type="AlphaFoldDB" id="A0A813V0I6"/>
<sequence>METDSQEQKDNDDIKRFNKEQLLETVKDEQSLLLRLQTFYNKVVQHQQINELLFKKLNDFNEQYELLSNRIRDNVDGNNETLTSYIGIYNHLGDELKILFPDINNQQLVNDLTTSLTSLFIHQISCLFYTLNQMSSSLFLPIVKYYHVKCATAGLNLKTSFNVNTFQIDEYDRFKIFVDKYEHVK</sequence>
<proteinExistence type="predicted"/>
<evidence type="ECO:0000313" key="2">
    <source>
        <dbReference type="EMBL" id="CAF3622624.1"/>
    </source>
</evidence>